<evidence type="ECO:0000313" key="3">
    <source>
        <dbReference type="Proteomes" id="UP000026960"/>
    </source>
</evidence>
<dbReference type="Gramene" id="OBART02G04240.1">
    <property type="protein sequence ID" value="OBART02G04240.1"/>
    <property type="gene ID" value="OBART02G04240"/>
</dbReference>
<sequence>MKPVWPKQISPSQHRTPKKKSPTAGGGGGGRARQRQGRPQAIWSARLTSRDYMEAVGYALEMEVWRTGVQPSTVLLISVIPAAAFESFVNNGFV</sequence>
<dbReference type="HOGENOM" id="CLU_2389653_0_0_1"/>
<accession>A0A0D3F0V8</accession>
<dbReference type="EnsemblPlants" id="OBART02G04240.1">
    <property type="protein sequence ID" value="OBART02G04240.1"/>
    <property type="gene ID" value="OBART02G04240"/>
</dbReference>
<dbReference type="AlphaFoldDB" id="A0A0D3F0V8"/>
<protein>
    <submittedName>
        <fullName evidence="2">Uncharacterized protein</fullName>
    </submittedName>
</protein>
<organism evidence="2">
    <name type="scientific">Oryza barthii</name>
    <dbReference type="NCBI Taxonomy" id="65489"/>
    <lineage>
        <taxon>Eukaryota</taxon>
        <taxon>Viridiplantae</taxon>
        <taxon>Streptophyta</taxon>
        <taxon>Embryophyta</taxon>
        <taxon>Tracheophyta</taxon>
        <taxon>Spermatophyta</taxon>
        <taxon>Magnoliopsida</taxon>
        <taxon>Liliopsida</taxon>
        <taxon>Poales</taxon>
        <taxon>Poaceae</taxon>
        <taxon>BOP clade</taxon>
        <taxon>Oryzoideae</taxon>
        <taxon>Oryzeae</taxon>
        <taxon>Oryzinae</taxon>
        <taxon>Oryza</taxon>
    </lineage>
</organism>
<keyword evidence="3" id="KW-1185">Reference proteome</keyword>
<reference evidence="2" key="1">
    <citation type="journal article" date="2009" name="Rice">
        <title>De Novo Next Generation Sequencing of Plant Genomes.</title>
        <authorList>
            <person name="Rounsley S."/>
            <person name="Marri P.R."/>
            <person name="Yu Y."/>
            <person name="He R."/>
            <person name="Sisneros N."/>
            <person name="Goicoechea J.L."/>
            <person name="Lee S.J."/>
            <person name="Angelova A."/>
            <person name="Kudrna D."/>
            <person name="Luo M."/>
            <person name="Affourtit J."/>
            <person name="Desany B."/>
            <person name="Knight J."/>
            <person name="Niazi F."/>
            <person name="Egholm M."/>
            <person name="Wing R.A."/>
        </authorList>
    </citation>
    <scope>NUCLEOTIDE SEQUENCE [LARGE SCALE GENOMIC DNA]</scope>
    <source>
        <strain evidence="2">cv. IRGC 105608</strain>
    </source>
</reference>
<dbReference type="PaxDb" id="65489-OBART02G04240.1"/>
<evidence type="ECO:0000256" key="1">
    <source>
        <dbReference type="SAM" id="MobiDB-lite"/>
    </source>
</evidence>
<dbReference type="Proteomes" id="UP000026960">
    <property type="component" value="Chromosome 2"/>
</dbReference>
<proteinExistence type="predicted"/>
<evidence type="ECO:0000313" key="2">
    <source>
        <dbReference type="EnsemblPlants" id="OBART02G04240.1"/>
    </source>
</evidence>
<name>A0A0D3F0V8_9ORYZ</name>
<feature type="region of interest" description="Disordered" evidence="1">
    <location>
        <begin position="1"/>
        <end position="40"/>
    </location>
</feature>
<reference evidence="2" key="2">
    <citation type="submission" date="2015-03" db="UniProtKB">
        <authorList>
            <consortium name="EnsemblPlants"/>
        </authorList>
    </citation>
    <scope>IDENTIFICATION</scope>
</reference>